<evidence type="ECO:0000313" key="2">
    <source>
        <dbReference type="EMBL" id="KAK5771757.1"/>
    </source>
</evidence>
<proteinExistence type="predicted"/>
<organism evidence="2 3">
    <name type="scientific">Gossypium arboreum</name>
    <name type="common">Tree cotton</name>
    <name type="synonym">Gossypium nanking</name>
    <dbReference type="NCBI Taxonomy" id="29729"/>
    <lineage>
        <taxon>Eukaryota</taxon>
        <taxon>Viridiplantae</taxon>
        <taxon>Streptophyta</taxon>
        <taxon>Embryophyta</taxon>
        <taxon>Tracheophyta</taxon>
        <taxon>Spermatophyta</taxon>
        <taxon>Magnoliopsida</taxon>
        <taxon>eudicotyledons</taxon>
        <taxon>Gunneridae</taxon>
        <taxon>Pentapetalae</taxon>
        <taxon>rosids</taxon>
        <taxon>malvids</taxon>
        <taxon>Malvales</taxon>
        <taxon>Malvaceae</taxon>
        <taxon>Malvoideae</taxon>
        <taxon>Gossypium</taxon>
    </lineage>
</organism>
<keyword evidence="1" id="KW-0812">Transmembrane</keyword>
<keyword evidence="3" id="KW-1185">Reference proteome</keyword>
<dbReference type="EMBL" id="JARKNE010000013">
    <property type="protein sequence ID" value="KAK5771757.1"/>
    <property type="molecule type" value="Genomic_DNA"/>
</dbReference>
<evidence type="ECO:0000313" key="3">
    <source>
        <dbReference type="Proteomes" id="UP001358586"/>
    </source>
</evidence>
<keyword evidence="1" id="KW-0472">Membrane</keyword>
<dbReference type="PANTHER" id="PTHR46033">
    <property type="entry name" value="PROTEIN MAIN-LIKE 2"/>
    <property type="match status" value="1"/>
</dbReference>
<dbReference type="PANTHER" id="PTHR46033:SF8">
    <property type="entry name" value="PROTEIN MAINTENANCE OF MERISTEMS-LIKE"/>
    <property type="match status" value="1"/>
</dbReference>
<protein>
    <submittedName>
        <fullName evidence="2">Uncharacterized protein</fullName>
    </submittedName>
</protein>
<dbReference type="Proteomes" id="UP001358586">
    <property type="component" value="Chromosome 13"/>
</dbReference>
<keyword evidence="1" id="KW-1133">Transmembrane helix</keyword>
<sequence length="220" mass="25934">MKWLEDNFGYLDDTSNALEKEQHVRAFILRLVNDVLMPDKSRNLVHLRWLLKLIDLKETDRLSWGCRVGHIVLIDVLGGGCILILQSWAWYRLSFLHPQINALYTFPLVTSHVGLPEELEDIQLLLDQRPKDDHMKVPLIVYAKVEVHESDRGMRQFEFRQTILPSPQDIELLYKVDLRGRIDEDWPTFHGQYINIWRPLSTTCHGLNIMANHIFCLRRQ</sequence>
<reference evidence="2 3" key="1">
    <citation type="submission" date="2023-03" db="EMBL/GenBank/DDBJ databases">
        <title>WGS of Gossypium arboreum.</title>
        <authorList>
            <person name="Yu D."/>
        </authorList>
    </citation>
    <scope>NUCLEOTIDE SEQUENCE [LARGE SCALE GENOMIC DNA]</scope>
    <source>
        <tissue evidence="2">Leaf</tissue>
    </source>
</reference>
<accession>A0ABR0MF84</accession>
<dbReference type="InterPro" id="IPR044824">
    <property type="entry name" value="MAIN-like"/>
</dbReference>
<evidence type="ECO:0000256" key="1">
    <source>
        <dbReference type="SAM" id="Phobius"/>
    </source>
</evidence>
<name>A0ABR0MF84_GOSAR</name>
<gene>
    <name evidence="2" type="ORF">PVK06_047999</name>
</gene>
<feature type="transmembrane region" description="Helical" evidence="1">
    <location>
        <begin position="71"/>
        <end position="91"/>
    </location>
</feature>
<comment type="caution">
    <text evidence="2">The sequence shown here is derived from an EMBL/GenBank/DDBJ whole genome shotgun (WGS) entry which is preliminary data.</text>
</comment>